<organism evidence="1 2">
    <name type="scientific">Caulobacter hibisci</name>
    <dbReference type="NCBI Taxonomy" id="2035993"/>
    <lineage>
        <taxon>Bacteria</taxon>
        <taxon>Pseudomonadati</taxon>
        <taxon>Pseudomonadota</taxon>
        <taxon>Alphaproteobacteria</taxon>
        <taxon>Caulobacterales</taxon>
        <taxon>Caulobacteraceae</taxon>
        <taxon>Caulobacter</taxon>
    </lineage>
</organism>
<evidence type="ECO:0000313" key="2">
    <source>
        <dbReference type="Proteomes" id="UP000639859"/>
    </source>
</evidence>
<evidence type="ECO:0008006" key="3">
    <source>
        <dbReference type="Google" id="ProtNLM"/>
    </source>
</evidence>
<dbReference type="Proteomes" id="UP000639859">
    <property type="component" value="Unassembled WGS sequence"/>
</dbReference>
<reference evidence="1 2" key="1">
    <citation type="submission" date="2020-11" db="EMBL/GenBank/DDBJ databases">
        <title>genome sequence of strain KACC 18849.</title>
        <authorList>
            <person name="Gao J."/>
            <person name="Zhang X."/>
        </authorList>
    </citation>
    <scope>NUCLEOTIDE SEQUENCE [LARGE SCALE GENOMIC DNA]</scope>
    <source>
        <strain evidence="1 2">KACC 18849</strain>
    </source>
</reference>
<protein>
    <recommendedName>
        <fullName evidence="3">Prevent-host-death protein</fullName>
    </recommendedName>
</protein>
<name>A0ABS0SRY8_9CAUL</name>
<keyword evidence="2" id="KW-1185">Reference proteome</keyword>
<evidence type="ECO:0000313" key="1">
    <source>
        <dbReference type="EMBL" id="MBI1682079.1"/>
    </source>
</evidence>
<gene>
    <name evidence="1" type="ORF">I4Q42_00175</name>
</gene>
<dbReference type="RefSeq" id="WP_198574059.1">
    <property type="nucleotide sequence ID" value="NZ_JADWOX010000001.1"/>
</dbReference>
<accession>A0ABS0SRY8</accession>
<proteinExistence type="predicted"/>
<dbReference type="EMBL" id="JADWOX010000001">
    <property type="protein sequence ID" value="MBI1682079.1"/>
    <property type="molecule type" value="Genomic_DNA"/>
</dbReference>
<sequence length="88" mass="9687">MTIRVDIASETPLAELVAHVKAGEEVLLTQDGQDVVALSIAKQDANERPRRVPGAWAKYGPLEDPYLFLRPDPELEEAAHGPIFPVQE</sequence>
<comment type="caution">
    <text evidence="1">The sequence shown here is derived from an EMBL/GenBank/DDBJ whole genome shotgun (WGS) entry which is preliminary data.</text>
</comment>